<evidence type="ECO:0000256" key="4">
    <source>
        <dbReference type="ARBA" id="ARBA00011245"/>
    </source>
</evidence>
<evidence type="ECO:0000256" key="6">
    <source>
        <dbReference type="ARBA" id="ARBA00016471"/>
    </source>
</evidence>
<feature type="binding site" evidence="12 14">
    <location>
        <begin position="356"/>
        <end position="359"/>
    </location>
    <ligand>
        <name>ATP</name>
        <dbReference type="ChEBI" id="CHEBI:30616"/>
    </ligand>
</feature>
<protein>
    <recommendedName>
        <fullName evidence="6 12">Phosphoglycerate kinase</fullName>
        <ecNumber evidence="5 12">2.7.2.3</ecNumber>
    </recommendedName>
</protein>
<evidence type="ECO:0000256" key="1">
    <source>
        <dbReference type="ARBA" id="ARBA00000642"/>
    </source>
</evidence>
<evidence type="ECO:0000256" key="3">
    <source>
        <dbReference type="ARBA" id="ARBA00008982"/>
    </source>
</evidence>
<dbReference type="PIRSF" id="PIRSF000724">
    <property type="entry name" value="Pgk"/>
    <property type="match status" value="1"/>
</dbReference>
<comment type="subcellular location">
    <subcellularLocation>
        <location evidence="12">Cytoplasm</location>
    </subcellularLocation>
</comment>
<keyword evidence="9 12" id="KW-0418">Kinase</keyword>
<dbReference type="PRINTS" id="PR00477">
    <property type="entry name" value="PHGLYCKINASE"/>
</dbReference>
<dbReference type="CDD" id="cd00318">
    <property type="entry name" value="Phosphoglycerate_kinase"/>
    <property type="match status" value="1"/>
</dbReference>
<dbReference type="UniPathway" id="UPA00109">
    <property type="reaction ID" value="UER00185"/>
</dbReference>
<dbReference type="GO" id="GO:0006096">
    <property type="term" value="P:glycolytic process"/>
    <property type="evidence" value="ECO:0007669"/>
    <property type="project" value="UniProtKB-UniRule"/>
</dbReference>
<dbReference type="GO" id="GO:0005829">
    <property type="term" value="C:cytosol"/>
    <property type="evidence" value="ECO:0007669"/>
    <property type="project" value="UniProtKB-ARBA"/>
</dbReference>
<dbReference type="GO" id="GO:0004618">
    <property type="term" value="F:phosphoglycerate kinase activity"/>
    <property type="evidence" value="ECO:0007669"/>
    <property type="project" value="UniProtKB-UniRule"/>
</dbReference>
<comment type="subunit">
    <text evidence="4 12">Monomer.</text>
</comment>
<keyword evidence="8 12" id="KW-0547">Nucleotide-binding</keyword>
<keyword evidence="11 12" id="KW-0324">Glycolysis</keyword>
<dbReference type="EC" id="2.7.2.3" evidence="5 12"/>
<keyword evidence="7 12" id="KW-0808">Transferase</keyword>
<dbReference type="OrthoDB" id="9808460at2"/>
<organism evidence="16 17">
    <name type="scientific">Belliella pelovolcani</name>
    <dbReference type="NCBI Taxonomy" id="529505"/>
    <lineage>
        <taxon>Bacteria</taxon>
        <taxon>Pseudomonadati</taxon>
        <taxon>Bacteroidota</taxon>
        <taxon>Cytophagia</taxon>
        <taxon>Cytophagales</taxon>
        <taxon>Cyclobacteriaceae</taxon>
        <taxon>Belliella</taxon>
    </lineage>
</organism>
<dbReference type="PANTHER" id="PTHR11406:SF23">
    <property type="entry name" value="PHOSPHOGLYCERATE KINASE 1, CHLOROPLASTIC-RELATED"/>
    <property type="match status" value="1"/>
</dbReference>
<keyword evidence="12" id="KW-0963">Cytoplasm</keyword>
<dbReference type="FunFam" id="3.40.50.1260:FF:000006">
    <property type="entry name" value="Phosphoglycerate kinase"/>
    <property type="match status" value="1"/>
</dbReference>
<evidence type="ECO:0000313" key="17">
    <source>
        <dbReference type="Proteomes" id="UP000186026"/>
    </source>
</evidence>
<dbReference type="InterPro" id="IPR015824">
    <property type="entry name" value="Phosphoglycerate_kinase_N"/>
</dbReference>
<gene>
    <name evidence="12" type="primary">pgk</name>
    <name evidence="16" type="ORF">SAMN05421761_105152</name>
</gene>
<feature type="binding site" evidence="13">
    <location>
        <position position="154"/>
    </location>
    <ligand>
        <name>(2R)-3-phosphoglycerate</name>
        <dbReference type="ChEBI" id="CHEBI:58272"/>
    </ligand>
</feature>
<dbReference type="InterPro" id="IPR001576">
    <property type="entry name" value="Phosphoglycerate_kinase"/>
</dbReference>
<evidence type="ECO:0000256" key="12">
    <source>
        <dbReference type="HAMAP-Rule" id="MF_00145"/>
    </source>
</evidence>
<name>A0A1N7M6Y8_9BACT</name>
<evidence type="ECO:0000256" key="2">
    <source>
        <dbReference type="ARBA" id="ARBA00004838"/>
    </source>
</evidence>
<dbReference type="GO" id="GO:0006094">
    <property type="term" value="P:gluconeogenesis"/>
    <property type="evidence" value="ECO:0007669"/>
    <property type="project" value="TreeGrafter"/>
</dbReference>
<dbReference type="STRING" id="529505.SAMN05421761_105152"/>
<dbReference type="Proteomes" id="UP000186026">
    <property type="component" value="Unassembled WGS sequence"/>
</dbReference>
<keyword evidence="10 12" id="KW-0067">ATP-binding</keyword>
<evidence type="ECO:0000256" key="7">
    <source>
        <dbReference type="ARBA" id="ARBA00022679"/>
    </source>
</evidence>
<dbReference type="HAMAP" id="MF_00145">
    <property type="entry name" value="Phosphoglyc_kinase"/>
    <property type="match status" value="1"/>
</dbReference>
<reference evidence="17" key="1">
    <citation type="submission" date="2017-01" db="EMBL/GenBank/DDBJ databases">
        <authorList>
            <person name="Varghese N."/>
            <person name="Submissions S."/>
        </authorList>
    </citation>
    <scope>NUCLEOTIDE SEQUENCE [LARGE SCALE GENOMIC DNA]</scope>
    <source>
        <strain evidence="17">DSM 46698</strain>
    </source>
</reference>
<evidence type="ECO:0000256" key="9">
    <source>
        <dbReference type="ARBA" id="ARBA00022777"/>
    </source>
</evidence>
<dbReference type="SUPFAM" id="SSF53748">
    <property type="entry name" value="Phosphoglycerate kinase"/>
    <property type="match status" value="1"/>
</dbReference>
<comment type="catalytic activity">
    <reaction evidence="1 12 15">
        <text>(2R)-3-phosphoglycerate + ATP = (2R)-3-phospho-glyceroyl phosphate + ADP</text>
        <dbReference type="Rhea" id="RHEA:14801"/>
        <dbReference type="ChEBI" id="CHEBI:30616"/>
        <dbReference type="ChEBI" id="CHEBI:57604"/>
        <dbReference type="ChEBI" id="CHEBI:58272"/>
        <dbReference type="ChEBI" id="CHEBI:456216"/>
        <dbReference type="EC" id="2.7.2.3"/>
    </reaction>
</comment>
<dbReference type="Gene3D" id="3.40.50.1260">
    <property type="entry name" value="Phosphoglycerate kinase, N-terminal domain"/>
    <property type="match status" value="2"/>
</dbReference>
<feature type="binding site" evidence="12">
    <location>
        <position position="39"/>
    </location>
    <ligand>
        <name>substrate</name>
    </ligand>
</feature>
<feature type="binding site" evidence="12 13">
    <location>
        <begin position="62"/>
        <end position="65"/>
    </location>
    <ligand>
        <name>substrate</name>
    </ligand>
</feature>
<dbReference type="FunFam" id="3.40.50.1260:FF:000003">
    <property type="entry name" value="Phosphoglycerate kinase"/>
    <property type="match status" value="1"/>
</dbReference>
<evidence type="ECO:0000256" key="8">
    <source>
        <dbReference type="ARBA" id="ARBA00022741"/>
    </source>
</evidence>
<evidence type="ECO:0000256" key="13">
    <source>
        <dbReference type="PIRSR" id="PIRSR000724-1"/>
    </source>
</evidence>
<dbReference type="GO" id="GO:0043531">
    <property type="term" value="F:ADP binding"/>
    <property type="evidence" value="ECO:0007669"/>
    <property type="project" value="TreeGrafter"/>
</dbReference>
<feature type="binding site" evidence="12 13">
    <location>
        <begin position="23"/>
        <end position="25"/>
    </location>
    <ligand>
        <name>substrate</name>
    </ligand>
</feature>
<dbReference type="AlphaFoldDB" id="A0A1N7M6Y8"/>
<comment type="pathway">
    <text evidence="2 12">Carbohydrate degradation; glycolysis; pyruvate from D-glyceraldehyde 3-phosphate: step 2/5.</text>
</comment>
<feature type="binding site" evidence="12 14">
    <location>
        <position position="327"/>
    </location>
    <ligand>
        <name>ATP</name>
        <dbReference type="ChEBI" id="CHEBI:30616"/>
    </ligand>
</feature>
<accession>A0A1N7M6Y8</accession>
<sequence length="399" mass="42749">MNKRIKSVDNLDFSGKRALIRVDFNVPLDEHQNVSDATRISAAIPTIQKILKDGGSVILMSHLGRPKDGPTDKYSLRHVISELQKLSGTSVKFAPDCIGQEAQQLAAGLKPGEILLLENLRFYKEEEKGDEDFAKKLASLGDVYVNDAFGTAHRAHASTAVIAKFFDTKVSGYLLKSELENADKVMEEPQRPYTAIMGGAKISDKILIIERLLDKVDNLIIGGGMSYTFAKAQGGQIGDSLCEADKLDYVLELMNKAKSKGVNLILPVDTVTSKAFANDAEQGLAVSGEIPDGWMGLDIGPETRKQFAEVVKNSKTILWNGPMGVFEMSSFVHGTVAIAEAVAEATQNGAFSLIGGGDSAAAVNKFGFTDKVSYVSTGGGALLEHMEGKVLPGVAALEP</sequence>
<keyword evidence="17" id="KW-1185">Reference proteome</keyword>
<proteinExistence type="inferred from homology"/>
<dbReference type="EMBL" id="FTOP01000005">
    <property type="protein sequence ID" value="SIS81844.1"/>
    <property type="molecule type" value="Genomic_DNA"/>
</dbReference>
<feature type="binding site" evidence="12">
    <location>
        <position position="121"/>
    </location>
    <ligand>
        <name>substrate</name>
    </ligand>
</feature>
<evidence type="ECO:0000256" key="10">
    <source>
        <dbReference type="ARBA" id="ARBA00022840"/>
    </source>
</evidence>
<dbReference type="PANTHER" id="PTHR11406">
    <property type="entry name" value="PHOSPHOGLYCERATE KINASE"/>
    <property type="match status" value="1"/>
</dbReference>
<comment type="similarity">
    <text evidence="3 12 15">Belongs to the phosphoglycerate kinase family.</text>
</comment>
<evidence type="ECO:0000256" key="5">
    <source>
        <dbReference type="ARBA" id="ARBA00013061"/>
    </source>
</evidence>
<evidence type="ECO:0000256" key="15">
    <source>
        <dbReference type="RuleBase" id="RU000532"/>
    </source>
</evidence>
<feature type="binding site" evidence="12 14">
    <location>
        <position position="296"/>
    </location>
    <ligand>
        <name>ATP</name>
        <dbReference type="ChEBI" id="CHEBI:30616"/>
    </ligand>
</feature>
<evidence type="ECO:0000256" key="11">
    <source>
        <dbReference type="ARBA" id="ARBA00023152"/>
    </source>
</evidence>
<dbReference type="InterPro" id="IPR036043">
    <property type="entry name" value="Phosphoglycerate_kinase_sf"/>
</dbReference>
<feature type="binding site" evidence="13">
    <location>
        <position position="39"/>
    </location>
    <ligand>
        <name>(2R)-3-phosphoglycerate</name>
        <dbReference type="ChEBI" id="CHEBI:58272"/>
    </ligand>
</feature>
<evidence type="ECO:0000313" key="16">
    <source>
        <dbReference type="EMBL" id="SIS81844.1"/>
    </source>
</evidence>
<dbReference type="Pfam" id="PF00162">
    <property type="entry name" value="PGK"/>
    <property type="match status" value="1"/>
</dbReference>
<feature type="binding site" evidence="13">
    <location>
        <position position="121"/>
    </location>
    <ligand>
        <name>(2R)-3-phosphoglycerate</name>
        <dbReference type="ChEBI" id="CHEBI:58272"/>
    </ligand>
</feature>
<feature type="binding site" evidence="12">
    <location>
        <position position="154"/>
    </location>
    <ligand>
        <name>substrate</name>
    </ligand>
</feature>
<evidence type="ECO:0000256" key="14">
    <source>
        <dbReference type="PIRSR" id="PIRSR000724-2"/>
    </source>
</evidence>
<feature type="binding site" evidence="12 14">
    <location>
        <position position="205"/>
    </location>
    <ligand>
        <name>ATP</name>
        <dbReference type="ChEBI" id="CHEBI:30616"/>
    </ligand>
</feature>
<dbReference type="GO" id="GO:0005524">
    <property type="term" value="F:ATP binding"/>
    <property type="evidence" value="ECO:0007669"/>
    <property type="project" value="UniProtKB-KW"/>
</dbReference>
<dbReference type="RefSeq" id="WP_076500221.1">
    <property type="nucleotide sequence ID" value="NZ_FTOP01000005.1"/>
</dbReference>